<gene>
    <name evidence="4" type="ORF">AWB69_02872</name>
</gene>
<evidence type="ECO:0000256" key="3">
    <source>
        <dbReference type="ARBA" id="ARBA00023315"/>
    </source>
</evidence>
<accession>A0A158GLT7</accession>
<dbReference type="PANTHER" id="PTHR42811">
    <property type="entry name" value="SERINE ACETYLTRANSFERASE"/>
    <property type="match status" value="1"/>
</dbReference>
<dbReference type="GO" id="GO:0016746">
    <property type="term" value="F:acyltransferase activity"/>
    <property type="evidence" value="ECO:0007669"/>
    <property type="project" value="UniProtKB-KW"/>
</dbReference>
<proteinExistence type="inferred from homology"/>
<evidence type="ECO:0000313" key="5">
    <source>
        <dbReference type="Proteomes" id="UP000054683"/>
    </source>
</evidence>
<dbReference type="SUPFAM" id="SSF51161">
    <property type="entry name" value="Trimeric LpxA-like enzymes"/>
    <property type="match status" value="1"/>
</dbReference>
<reference evidence="4 5" key="1">
    <citation type="submission" date="2016-01" db="EMBL/GenBank/DDBJ databases">
        <authorList>
            <person name="Oliw E.H."/>
        </authorList>
    </citation>
    <scope>NUCLEOTIDE SEQUENCE [LARGE SCALE GENOMIC DNA]</scope>
    <source>
        <strain evidence="4">LMG 27134</strain>
    </source>
</reference>
<dbReference type="EMBL" id="FCOK02000016">
    <property type="protein sequence ID" value="SAL32771.1"/>
    <property type="molecule type" value="Genomic_DNA"/>
</dbReference>
<evidence type="ECO:0000256" key="2">
    <source>
        <dbReference type="ARBA" id="ARBA00022679"/>
    </source>
</evidence>
<name>A0A158GLT7_9BURK</name>
<dbReference type="CDD" id="cd03354">
    <property type="entry name" value="LbH_SAT"/>
    <property type="match status" value="1"/>
</dbReference>
<sequence>MTEQIHEQATVTTRTLHDGLLELEDRPPRVSLFSMIREDWRVNSHMKSRFVLVLFRCAHASYNDRRRLTRALTAPYRFVYRLIVDWVMGIDIPCRVTLGRGVVLYHSVGIVINEAVKMGDGCIIRHGVTIGNKLGDDGESYPPTIGNRVEFGAGAIVIGDILIGDEAIIGAGSVVTRDVAPGAVVAGNPAREIARHAPRVR</sequence>
<dbReference type="Gene3D" id="2.160.10.10">
    <property type="entry name" value="Hexapeptide repeat proteins"/>
    <property type="match status" value="1"/>
</dbReference>
<dbReference type="Proteomes" id="UP000054683">
    <property type="component" value="Unassembled WGS sequence"/>
</dbReference>
<dbReference type="InterPro" id="IPR045304">
    <property type="entry name" value="LbH_SAT"/>
</dbReference>
<keyword evidence="3" id="KW-0012">Acyltransferase</keyword>
<dbReference type="AlphaFoldDB" id="A0A158GLT7"/>
<dbReference type="Pfam" id="PF00132">
    <property type="entry name" value="Hexapep"/>
    <property type="match status" value="1"/>
</dbReference>
<evidence type="ECO:0000256" key="1">
    <source>
        <dbReference type="ARBA" id="ARBA00007274"/>
    </source>
</evidence>
<organism evidence="4 5">
    <name type="scientific">Caballeronia udeis</name>
    <dbReference type="NCBI Taxonomy" id="1232866"/>
    <lineage>
        <taxon>Bacteria</taxon>
        <taxon>Pseudomonadati</taxon>
        <taxon>Pseudomonadota</taxon>
        <taxon>Betaproteobacteria</taxon>
        <taxon>Burkholderiales</taxon>
        <taxon>Burkholderiaceae</taxon>
        <taxon>Caballeronia</taxon>
    </lineage>
</organism>
<dbReference type="InterPro" id="IPR011004">
    <property type="entry name" value="Trimer_LpxA-like_sf"/>
</dbReference>
<protein>
    <submittedName>
        <fullName evidence="4">Colanic acid biosynthesis acetyltransferase</fullName>
    </submittedName>
</protein>
<dbReference type="InterPro" id="IPR001451">
    <property type="entry name" value="Hexapep"/>
</dbReference>
<evidence type="ECO:0000313" key="4">
    <source>
        <dbReference type="EMBL" id="SAL32771.1"/>
    </source>
</evidence>
<keyword evidence="2 4" id="KW-0808">Transferase</keyword>
<comment type="similarity">
    <text evidence="1">Belongs to the transferase hexapeptide repeat family.</text>
</comment>